<dbReference type="InterPro" id="IPR050109">
    <property type="entry name" value="HTH-type_TetR-like_transc_reg"/>
</dbReference>
<comment type="caution">
    <text evidence="6">The sequence shown here is derived from an EMBL/GenBank/DDBJ whole genome shotgun (WGS) entry which is preliminary data.</text>
</comment>
<evidence type="ECO:0000256" key="4">
    <source>
        <dbReference type="PROSITE-ProRule" id="PRU00335"/>
    </source>
</evidence>
<gene>
    <name evidence="6" type="ORF">HGA05_18255</name>
</gene>
<evidence type="ECO:0000259" key="5">
    <source>
        <dbReference type="PROSITE" id="PS50977"/>
    </source>
</evidence>
<evidence type="ECO:0000313" key="6">
    <source>
        <dbReference type="EMBL" id="NKY03519.1"/>
    </source>
</evidence>
<proteinExistence type="predicted"/>
<reference evidence="6 7" key="1">
    <citation type="submission" date="2020-04" db="EMBL/GenBank/DDBJ databases">
        <title>MicrobeNet Type strains.</title>
        <authorList>
            <person name="Nicholson A.C."/>
        </authorList>
    </citation>
    <scope>NUCLEOTIDE SEQUENCE [LARGE SCALE GENOMIC DNA]</scope>
    <source>
        <strain evidence="6 7">ATCC BAA-14</strain>
    </source>
</reference>
<dbReference type="PANTHER" id="PTHR30055">
    <property type="entry name" value="HTH-TYPE TRANSCRIPTIONAL REGULATOR RUTR"/>
    <property type="match status" value="1"/>
</dbReference>
<dbReference type="AlphaFoldDB" id="A0A846WPY4"/>
<dbReference type="GO" id="GO:0000976">
    <property type="term" value="F:transcription cis-regulatory region binding"/>
    <property type="evidence" value="ECO:0007669"/>
    <property type="project" value="TreeGrafter"/>
</dbReference>
<keyword evidence="3" id="KW-0804">Transcription</keyword>
<dbReference type="Pfam" id="PF00440">
    <property type="entry name" value="TetR_N"/>
    <property type="match status" value="1"/>
</dbReference>
<sequence length="225" mass="24056">MTPAKHEESSLTIHFMARTPASSAAGARTRVAPRQPRAVAMRRRLLDATTTLLAERPDGLPTTQDIADHCDVSIGTVYRYFADVGDILFDLRQEAIQQISSDLAVGIGQAIDAEPLAAITAVVDALTSSFERHAPVIAASLAGDNAEFGSAWGQIEAPLVPLGRILPTRFRPDLSPAELDDLVFLTMGATASLCLRVALARPATADRRRLVDTCARMLLAAFAIP</sequence>
<evidence type="ECO:0000256" key="3">
    <source>
        <dbReference type="ARBA" id="ARBA00023163"/>
    </source>
</evidence>
<dbReference type="Proteomes" id="UP000563898">
    <property type="component" value="Unassembled WGS sequence"/>
</dbReference>
<feature type="DNA-binding region" description="H-T-H motif" evidence="4">
    <location>
        <begin position="62"/>
        <end position="81"/>
    </location>
</feature>
<dbReference type="Gene3D" id="1.10.357.10">
    <property type="entry name" value="Tetracycline Repressor, domain 2"/>
    <property type="match status" value="1"/>
</dbReference>
<protein>
    <submittedName>
        <fullName evidence="6">TetR/AcrR family transcriptional regulator</fullName>
    </submittedName>
</protein>
<name>A0A846WPY4_9ACTN</name>
<keyword evidence="2 4" id="KW-0238">DNA-binding</keyword>
<dbReference type="SUPFAM" id="SSF46689">
    <property type="entry name" value="Homeodomain-like"/>
    <property type="match status" value="1"/>
</dbReference>
<dbReference type="EMBL" id="JAAXPC010000010">
    <property type="protein sequence ID" value="NKY03519.1"/>
    <property type="molecule type" value="Genomic_DNA"/>
</dbReference>
<dbReference type="GO" id="GO:0003700">
    <property type="term" value="F:DNA-binding transcription factor activity"/>
    <property type="evidence" value="ECO:0007669"/>
    <property type="project" value="TreeGrafter"/>
</dbReference>
<dbReference type="PROSITE" id="PS50977">
    <property type="entry name" value="HTH_TETR_2"/>
    <property type="match status" value="1"/>
</dbReference>
<evidence type="ECO:0000256" key="1">
    <source>
        <dbReference type="ARBA" id="ARBA00023015"/>
    </source>
</evidence>
<evidence type="ECO:0000313" key="7">
    <source>
        <dbReference type="Proteomes" id="UP000563898"/>
    </source>
</evidence>
<organism evidence="6 7">
    <name type="scientific">Gordonia polyisoprenivorans</name>
    <dbReference type="NCBI Taxonomy" id="84595"/>
    <lineage>
        <taxon>Bacteria</taxon>
        <taxon>Bacillati</taxon>
        <taxon>Actinomycetota</taxon>
        <taxon>Actinomycetes</taxon>
        <taxon>Mycobacteriales</taxon>
        <taxon>Gordoniaceae</taxon>
        <taxon>Gordonia</taxon>
    </lineage>
</organism>
<dbReference type="PANTHER" id="PTHR30055:SF234">
    <property type="entry name" value="HTH-TYPE TRANSCRIPTIONAL REGULATOR BETI"/>
    <property type="match status" value="1"/>
</dbReference>
<dbReference type="InterPro" id="IPR001647">
    <property type="entry name" value="HTH_TetR"/>
</dbReference>
<accession>A0A846WPY4</accession>
<dbReference type="InterPro" id="IPR009057">
    <property type="entry name" value="Homeodomain-like_sf"/>
</dbReference>
<keyword evidence="1" id="KW-0805">Transcription regulation</keyword>
<feature type="domain" description="HTH tetR-type" evidence="5">
    <location>
        <begin position="39"/>
        <end position="99"/>
    </location>
</feature>
<evidence type="ECO:0000256" key="2">
    <source>
        <dbReference type="ARBA" id="ARBA00023125"/>
    </source>
</evidence>